<evidence type="ECO:0000259" key="2">
    <source>
        <dbReference type="PROSITE" id="PS50404"/>
    </source>
</evidence>
<dbReference type="Gene3D" id="1.20.1050.10">
    <property type="match status" value="1"/>
</dbReference>
<dbReference type="InterPro" id="IPR004046">
    <property type="entry name" value="GST_C"/>
</dbReference>
<organism evidence="4 5">
    <name type="scientific">Psychrobacter faecalis</name>
    <dbReference type="NCBI Taxonomy" id="180588"/>
    <lineage>
        <taxon>Bacteria</taxon>
        <taxon>Pseudomonadati</taxon>
        <taxon>Pseudomonadota</taxon>
        <taxon>Gammaproteobacteria</taxon>
        <taxon>Moraxellales</taxon>
        <taxon>Moraxellaceae</taxon>
        <taxon>Psychrobacter</taxon>
    </lineage>
</organism>
<sequence>MQLYVIPGTCAVVPHTALEWTGADYELKLLDHDSVKSEEYLRINPQGAVPAIVDGDTIITQNIATQVYIDAAYPDANIFGSDTSPAGKGELMHWLGFLNADLHKAFAPLFGPDGFVEGDDAQESLKQKAKEKIAHLLRLPNEQLGKTDYLTGSKTTADIYLYITLTWAKKFEIDLSDYKNLDAFVKRIEEDKGLTAVIEQQGLEKIKTLEI</sequence>
<dbReference type="CDD" id="cd03188">
    <property type="entry name" value="GST_C_Beta"/>
    <property type="match status" value="1"/>
</dbReference>
<dbReference type="EMBL" id="JAVAJI010000010">
    <property type="protein sequence ID" value="MDP4544889.1"/>
    <property type="molecule type" value="Genomic_DNA"/>
</dbReference>
<dbReference type="Pfam" id="PF00043">
    <property type="entry name" value="GST_C"/>
    <property type="match status" value="1"/>
</dbReference>
<dbReference type="SFLD" id="SFLDG00358">
    <property type="entry name" value="Main_(cytGST)"/>
    <property type="match status" value="1"/>
</dbReference>
<gene>
    <name evidence="4" type="ORF">Q8P09_07350</name>
</gene>
<dbReference type="Gene3D" id="3.40.30.10">
    <property type="entry name" value="Glutaredoxin"/>
    <property type="match status" value="1"/>
</dbReference>
<evidence type="ECO:0000259" key="3">
    <source>
        <dbReference type="PROSITE" id="PS50405"/>
    </source>
</evidence>
<accession>A0ABT9HHF1</accession>
<dbReference type="SFLD" id="SFLDG01150">
    <property type="entry name" value="Main.1:_Beta-like"/>
    <property type="match status" value="1"/>
</dbReference>
<feature type="domain" description="GST C-terminal" evidence="3">
    <location>
        <begin position="84"/>
        <end position="209"/>
    </location>
</feature>
<dbReference type="RefSeq" id="WP_305935760.1">
    <property type="nucleotide sequence ID" value="NZ_JAVAJI010000010.1"/>
</dbReference>
<name>A0ABT9HHF1_9GAMM</name>
<evidence type="ECO:0000313" key="4">
    <source>
        <dbReference type="EMBL" id="MDP4544889.1"/>
    </source>
</evidence>
<dbReference type="Pfam" id="PF02798">
    <property type="entry name" value="GST_N"/>
    <property type="match status" value="1"/>
</dbReference>
<dbReference type="InterPro" id="IPR040079">
    <property type="entry name" value="Glutathione_S-Trfase"/>
</dbReference>
<dbReference type="PANTHER" id="PTHR44051:SF8">
    <property type="entry name" value="GLUTATHIONE S-TRANSFERASE GSTA"/>
    <property type="match status" value="1"/>
</dbReference>
<dbReference type="InterPro" id="IPR004045">
    <property type="entry name" value="Glutathione_S-Trfase_N"/>
</dbReference>
<dbReference type="PANTHER" id="PTHR44051">
    <property type="entry name" value="GLUTATHIONE S-TRANSFERASE-RELATED"/>
    <property type="match status" value="1"/>
</dbReference>
<dbReference type="PROSITE" id="PS50405">
    <property type="entry name" value="GST_CTER"/>
    <property type="match status" value="1"/>
</dbReference>
<evidence type="ECO:0000313" key="5">
    <source>
        <dbReference type="Proteomes" id="UP001228171"/>
    </source>
</evidence>
<dbReference type="InterPro" id="IPR036282">
    <property type="entry name" value="Glutathione-S-Trfase_C_sf"/>
</dbReference>
<dbReference type="SUPFAM" id="SSF47616">
    <property type="entry name" value="GST C-terminal domain-like"/>
    <property type="match status" value="1"/>
</dbReference>
<dbReference type="SFLD" id="SFLDS00019">
    <property type="entry name" value="Glutathione_Transferase_(cytos"/>
    <property type="match status" value="1"/>
</dbReference>
<dbReference type="InterPro" id="IPR036249">
    <property type="entry name" value="Thioredoxin-like_sf"/>
</dbReference>
<feature type="domain" description="GST N-terminal" evidence="2">
    <location>
        <begin position="1"/>
        <end position="77"/>
    </location>
</feature>
<comment type="similarity">
    <text evidence="1">Belongs to the GST superfamily.</text>
</comment>
<protein>
    <submittedName>
        <fullName evidence="4">Glutathione binding-like protein</fullName>
    </submittedName>
</protein>
<proteinExistence type="inferred from homology"/>
<evidence type="ECO:0000256" key="1">
    <source>
        <dbReference type="RuleBase" id="RU003494"/>
    </source>
</evidence>
<dbReference type="SUPFAM" id="SSF52833">
    <property type="entry name" value="Thioredoxin-like"/>
    <property type="match status" value="1"/>
</dbReference>
<reference evidence="4 5" key="1">
    <citation type="submission" date="2023-08" db="EMBL/GenBank/DDBJ databases">
        <authorList>
            <person name="Kumar R."/>
        </authorList>
    </citation>
    <scope>NUCLEOTIDE SEQUENCE [LARGE SCALE GENOMIC DNA]</scope>
    <source>
        <strain evidence="4 5">LUR13</strain>
    </source>
</reference>
<keyword evidence="5" id="KW-1185">Reference proteome</keyword>
<dbReference type="Proteomes" id="UP001228171">
    <property type="component" value="Unassembled WGS sequence"/>
</dbReference>
<comment type="caution">
    <text evidence="4">The sequence shown here is derived from an EMBL/GenBank/DDBJ whole genome shotgun (WGS) entry which is preliminary data.</text>
</comment>
<dbReference type="InterPro" id="IPR010987">
    <property type="entry name" value="Glutathione-S-Trfase_C-like"/>
</dbReference>
<dbReference type="CDD" id="cd03057">
    <property type="entry name" value="GST_N_Beta"/>
    <property type="match status" value="1"/>
</dbReference>
<dbReference type="PROSITE" id="PS50404">
    <property type="entry name" value="GST_NTER"/>
    <property type="match status" value="1"/>
</dbReference>